<accession>A0AAV4TN42</accession>
<dbReference type="EMBL" id="BPLR01011656">
    <property type="protein sequence ID" value="GIY47993.1"/>
    <property type="molecule type" value="Genomic_DNA"/>
</dbReference>
<reference evidence="1 2" key="1">
    <citation type="submission" date="2021-06" db="EMBL/GenBank/DDBJ databases">
        <title>Caerostris extrusa draft genome.</title>
        <authorList>
            <person name="Kono N."/>
            <person name="Arakawa K."/>
        </authorList>
    </citation>
    <scope>NUCLEOTIDE SEQUENCE [LARGE SCALE GENOMIC DNA]</scope>
</reference>
<protein>
    <submittedName>
        <fullName evidence="1">Uncharacterized protein</fullName>
    </submittedName>
</protein>
<keyword evidence="2" id="KW-1185">Reference proteome</keyword>
<sequence>METTRIRINPHRTELEQEEKKRTFSLQVCTLGQKQTIMRRTVITFLARKSQVVLSGLPADTTMTHRVFGVPSGSFGLSLPPFLFFHPIFLGIGRHVVDVNCLFFICLLWLDGRAQV</sequence>
<evidence type="ECO:0000313" key="1">
    <source>
        <dbReference type="EMBL" id="GIY47993.1"/>
    </source>
</evidence>
<evidence type="ECO:0000313" key="2">
    <source>
        <dbReference type="Proteomes" id="UP001054945"/>
    </source>
</evidence>
<organism evidence="1 2">
    <name type="scientific">Caerostris extrusa</name>
    <name type="common">Bark spider</name>
    <name type="synonym">Caerostris bankana</name>
    <dbReference type="NCBI Taxonomy" id="172846"/>
    <lineage>
        <taxon>Eukaryota</taxon>
        <taxon>Metazoa</taxon>
        <taxon>Ecdysozoa</taxon>
        <taxon>Arthropoda</taxon>
        <taxon>Chelicerata</taxon>
        <taxon>Arachnida</taxon>
        <taxon>Araneae</taxon>
        <taxon>Araneomorphae</taxon>
        <taxon>Entelegynae</taxon>
        <taxon>Araneoidea</taxon>
        <taxon>Araneidae</taxon>
        <taxon>Caerostris</taxon>
    </lineage>
</organism>
<proteinExistence type="predicted"/>
<name>A0AAV4TN42_CAEEX</name>
<dbReference type="AlphaFoldDB" id="A0AAV4TN42"/>
<gene>
    <name evidence="1" type="ORF">CEXT_780701</name>
</gene>
<comment type="caution">
    <text evidence="1">The sequence shown here is derived from an EMBL/GenBank/DDBJ whole genome shotgun (WGS) entry which is preliminary data.</text>
</comment>
<dbReference type="Proteomes" id="UP001054945">
    <property type="component" value="Unassembled WGS sequence"/>
</dbReference>